<dbReference type="InterPro" id="IPR001715">
    <property type="entry name" value="CH_dom"/>
</dbReference>
<comment type="similarity">
    <text evidence="1">Belongs to the TRAFAC class myosin-kinesin ATPase superfamily. Kinesin family. KIN-14 subfamily.</text>
</comment>
<dbReference type="InterPro" id="IPR027417">
    <property type="entry name" value="P-loop_NTPase"/>
</dbReference>
<dbReference type="GO" id="GO:0005524">
    <property type="term" value="F:ATP binding"/>
    <property type="evidence" value="ECO:0007669"/>
    <property type="project" value="UniProtKB-UniRule"/>
</dbReference>
<dbReference type="Gene3D" id="3.40.850.10">
    <property type="entry name" value="Kinesin motor domain"/>
    <property type="match status" value="1"/>
</dbReference>
<evidence type="ECO:0000256" key="8">
    <source>
        <dbReference type="SAM" id="Coils"/>
    </source>
</evidence>
<evidence type="ECO:0000256" key="7">
    <source>
        <dbReference type="PROSITE-ProRule" id="PRU00283"/>
    </source>
</evidence>
<dbReference type="PANTHER" id="PTHR47972:SF50">
    <property type="entry name" value="KINESIN-LIKE PROTEIN KIN-14P"/>
    <property type="match status" value="1"/>
</dbReference>
<dbReference type="GO" id="GO:0003777">
    <property type="term" value="F:microtubule motor activity"/>
    <property type="evidence" value="ECO:0007669"/>
    <property type="project" value="InterPro"/>
</dbReference>
<dbReference type="Pfam" id="PF00225">
    <property type="entry name" value="Kinesin"/>
    <property type="match status" value="1"/>
</dbReference>
<keyword evidence="4 7" id="KW-0067">ATP-binding</keyword>
<dbReference type="Proteomes" id="UP001345219">
    <property type="component" value="Chromosome 4"/>
</dbReference>
<evidence type="ECO:0000313" key="12">
    <source>
        <dbReference type="EMBL" id="KAK4750487.1"/>
    </source>
</evidence>
<dbReference type="FunFam" id="3.40.850.10:FF:000044">
    <property type="entry name" value="p-loop containing nucleoside triphosphate hydrolases superfamily protein"/>
    <property type="match status" value="1"/>
</dbReference>
<dbReference type="GO" id="GO:0007018">
    <property type="term" value="P:microtubule-based movement"/>
    <property type="evidence" value="ECO:0007669"/>
    <property type="project" value="InterPro"/>
</dbReference>
<dbReference type="InterPro" id="IPR036872">
    <property type="entry name" value="CH_dom_sf"/>
</dbReference>
<dbReference type="InterPro" id="IPR027640">
    <property type="entry name" value="Kinesin-like_fam"/>
</dbReference>
<feature type="binding site" evidence="7">
    <location>
        <begin position="700"/>
        <end position="707"/>
    </location>
    <ligand>
        <name>ATP</name>
        <dbReference type="ChEBI" id="CHEBI:30616"/>
    </ligand>
</feature>
<organism evidence="12 13">
    <name type="scientific">Trapa incisa</name>
    <dbReference type="NCBI Taxonomy" id="236973"/>
    <lineage>
        <taxon>Eukaryota</taxon>
        <taxon>Viridiplantae</taxon>
        <taxon>Streptophyta</taxon>
        <taxon>Embryophyta</taxon>
        <taxon>Tracheophyta</taxon>
        <taxon>Spermatophyta</taxon>
        <taxon>Magnoliopsida</taxon>
        <taxon>eudicotyledons</taxon>
        <taxon>Gunneridae</taxon>
        <taxon>Pentapetalae</taxon>
        <taxon>rosids</taxon>
        <taxon>malvids</taxon>
        <taxon>Myrtales</taxon>
        <taxon>Lythraceae</taxon>
        <taxon>Trapa</taxon>
    </lineage>
</organism>
<dbReference type="Gene3D" id="1.10.418.10">
    <property type="entry name" value="Calponin-like domain"/>
    <property type="match status" value="1"/>
</dbReference>
<dbReference type="SUPFAM" id="SSF52540">
    <property type="entry name" value="P-loop containing nucleoside triphosphate hydrolases"/>
    <property type="match status" value="1"/>
</dbReference>
<accession>A0AAN7JNK4</accession>
<feature type="coiled-coil region" evidence="8">
    <location>
        <begin position="384"/>
        <end position="528"/>
    </location>
</feature>
<gene>
    <name evidence="12" type="ORF">SAY87_003969</name>
</gene>
<sequence length="1138" mass="126803">MDSLQMKATKENGGTISSNNESSNGGGLEARQKAALVEWLNSIHPNSVLPLQVTDEQLRAFLLDGSVFCHIMKRLRPNETENSSMPQSERVGKFLKALAEMGIPQFELADLEKGSMNHVIESLLSVRMRLLLNPTGEPSAALVHHSKPKIQEVFQLKHGQYAELPPSKITEMMKSITLDNAPTMSLLSVVNGILDESVKRKDKEVPQRVACLLRKVVQEIERRMSTQAEHLRTQNNIFKVREEKYKSKIKVLEALAEGTPKVEKERTNEKQDFDGEGVERLMKEKESLTQEILALKQELEVVKKMAEVRHLQINVEANGEKLVPCQNQEILALKEELEVVKKTAEALRLQIKAEAKGEQIALSQNQEILALKQELEVVKKTSEARRLQIEAEAAGEKIAVSQNQEILALKQELEVVKNTAEALSLQLQAEVKGEKIAMSQDQEILALMQELEFVKKTAEAQCLRIESETKGEKTALEEKAKELECQLTASRIKLRELETFSESKNMGIKELEHQLAASVNKVKELEMYSESKDQGWKKKVVILQSFTDFQLNAMQELRLSSSSIKQKVLETQRIYSDEFRQLGVGFQSLAEAAANYHGVLMENRKLFNEIQDLKGNIRVYCRIRPFLSGQTGKQTMVEYAGDDGELIVANPSKQGKEGHRTFRFNKVYGPTATQANVYSDIQPFVRSVLDGYNVCIFAYGQTGSGKTYTMTGPNMATKATWGVNYRALNDLFQISEKRRNVIKYEIMVQMIEIYNEQIRDLLFSSGAQKKLGVATANQSSGIAVPDASMHSVRSTSDVLELMDVGFKNRAVGVTAMNERSSRSHSILTVHTRGTDLKTGATLRGSLHLVDLAGSERVDRSEVAGDRLREAQHINKSLSALGDVIFALSQKSAHVPYRNSKLTQVLQSSLGGQAKTLMFIQLNPDTTSYTESLSTLKFAERASGVELGAAKSSKEGKERRDVRELMDQVVSLRDTITKREEEIERLQLLKDLKNANPDKHTSDTMLLSPSHNQKLPDMTGSGQSEKASSPEPKNSPGPFNNEPMLIVDPDDCKERTSNTAESMEAETEGMEEDYIDQSEGSEQQPNNSDRLKQQPGATRPSLKSGQALSASASLKVSSGVKKPATGNSSTMVKPSRPWQ</sequence>
<evidence type="ECO:0000256" key="5">
    <source>
        <dbReference type="ARBA" id="ARBA00023054"/>
    </source>
</evidence>
<dbReference type="PRINTS" id="PR00380">
    <property type="entry name" value="KINESINHEAVY"/>
</dbReference>
<evidence type="ECO:0000259" key="11">
    <source>
        <dbReference type="PROSITE" id="PS50067"/>
    </source>
</evidence>
<evidence type="ECO:0000256" key="1">
    <source>
        <dbReference type="ARBA" id="ARBA00010899"/>
    </source>
</evidence>
<dbReference type="PANTHER" id="PTHR47972">
    <property type="entry name" value="KINESIN-LIKE PROTEIN KLP-3"/>
    <property type="match status" value="1"/>
</dbReference>
<keyword evidence="2" id="KW-0493">Microtubule</keyword>
<feature type="domain" description="Kinesin motor" evidence="11">
    <location>
        <begin position="616"/>
        <end position="944"/>
    </location>
</feature>
<protein>
    <submittedName>
        <fullName evidence="12">Uncharacterized protein</fullName>
    </submittedName>
</protein>
<dbReference type="InterPro" id="IPR019821">
    <property type="entry name" value="Kinesin_motor_CS"/>
</dbReference>
<keyword evidence="6 7" id="KW-0505">Motor protein</keyword>
<dbReference type="GO" id="GO:0005874">
    <property type="term" value="C:microtubule"/>
    <property type="evidence" value="ECO:0007669"/>
    <property type="project" value="UniProtKB-KW"/>
</dbReference>
<feature type="compositionally biased region" description="Low complexity" evidence="9">
    <location>
        <begin position="12"/>
        <end position="23"/>
    </location>
</feature>
<dbReference type="SUPFAM" id="SSF47576">
    <property type="entry name" value="Calponin-homology domain, CH-domain"/>
    <property type="match status" value="1"/>
</dbReference>
<keyword evidence="5 8" id="KW-0175">Coiled coil</keyword>
<feature type="compositionally biased region" description="Polar residues" evidence="9">
    <location>
        <begin position="1002"/>
        <end position="1012"/>
    </location>
</feature>
<proteinExistence type="inferred from homology"/>
<evidence type="ECO:0000256" key="3">
    <source>
        <dbReference type="ARBA" id="ARBA00022741"/>
    </source>
</evidence>
<feature type="compositionally biased region" description="Polar residues" evidence="9">
    <location>
        <begin position="1077"/>
        <end position="1087"/>
    </location>
</feature>
<dbReference type="PROSITE" id="PS50067">
    <property type="entry name" value="KINESIN_MOTOR_2"/>
    <property type="match status" value="1"/>
</dbReference>
<reference evidence="12 13" key="1">
    <citation type="journal article" date="2023" name="Hortic Res">
        <title>Pangenome of water caltrop reveals structural variations and asymmetric subgenome divergence after allopolyploidization.</title>
        <authorList>
            <person name="Zhang X."/>
            <person name="Chen Y."/>
            <person name="Wang L."/>
            <person name="Yuan Y."/>
            <person name="Fang M."/>
            <person name="Shi L."/>
            <person name="Lu R."/>
            <person name="Comes H.P."/>
            <person name="Ma Y."/>
            <person name="Chen Y."/>
            <person name="Huang G."/>
            <person name="Zhou Y."/>
            <person name="Zheng Z."/>
            <person name="Qiu Y."/>
        </authorList>
    </citation>
    <scope>NUCLEOTIDE SEQUENCE [LARGE SCALE GENOMIC DNA]</scope>
    <source>
        <tissue evidence="12">Roots</tissue>
    </source>
</reference>
<dbReference type="PROSITE" id="PS00411">
    <property type="entry name" value="KINESIN_MOTOR_1"/>
    <property type="match status" value="1"/>
</dbReference>
<feature type="region of interest" description="Disordered" evidence="9">
    <location>
        <begin position="1"/>
        <end position="28"/>
    </location>
</feature>
<feature type="compositionally biased region" description="Acidic residues" evidence="9">
    <location>
        <begin position="1062"/>
        <end position="1075"/>
    </location>
</feature>
<evidence type="ECO:0000256" key="9">
    <source>
        <dbReference type="SAM" id="MobiDB-lite"/>
    </source>
</evidence>
<comment type="caution">
    <text evidence="12">The sequence shown here is derived from an EMBL/GenBank/DDBJ whole genome shotgun (WGS) entry which is preliminary data.</text>
</comment>
<evidence type="ECO:0000259" key="10">
    <source>
        <dbReference type="PROSITE" id="PS50021"/>
    </source>
</evidence>
<evidence type="ECO:0000256" key="2">
    <source>
        <dbReference type="ARBA" id="ARBA00022701"/>
    </source>
</evidence>
<feature type="coiled-coil region" evidence="8">
    <location>
        <begin position="278"/>
        <end position="305"/>
    </location>
</feature>
<feature type="coiled-coil region" evidence="8">
    <location>
        <begin position="961"/>
        <end position="988"/>
    </location>
</feature>
<keyword evidence="3 7" id="KW-0547">Nucleotide-binding</keyword>
<feature type="compositionally biased region" description="Low complexity" evidence="9">
    <location>
        <begin position="1106"/>
        <end position="1121"/>
    </location>
</feature>
<dbReference type="AlphaFoldDB" id="A0AAN7JNK4"/>
<keyword evidence="13" id="KW-1185">Reference proteome</keyword>
<evidence type="ECO:0000313" key="13">
    <source>
        <dbReference type="Proteomes" id="UP001345219"/>
    </source>
</evidence>
<dbReference type="PROSITE" id="PS50021">
    <property type="entry name" value="CH"/>
    <property type="match status" value="1"/>
</dbReference>
<feature type="compositionally biased region" description="Polar residues" evidence="9">
    <location>
        <begin position="1124"/>
        <end position="1138"/>
    </location>
</feature>
<dbReference type="InterPro" id="IPR001752">
    <property type="entry name" value="Kinesin_motor_dom"/>
</dbReference>
<dbReference type="GO" id="GO:0008017">
    <property type="term" value="F:microtubule binding"/>
    <property type="evidence" value="ECO:0007669"/>
    <property type="project" value="InterPro"/>
</dbReference>
<name>A0AAN7JNK4_9MYRT</name>
<evidence type="ECO:0000256" key="4">
    <source>
        <dbReference type="ARBA" id="ARBA00022840"/>
    </source>
</evidence>
<feature type="domain" description="Calponin-homology (CH)" evidence="10">
    <location>
        <begin position="30"/>
        <end position="131"/>
    </location>
</feature>
<feature type="region of interest" description="Disordered" evidence="9">
    <location>
        <begin position="993"/>
        <end position="1138"/>
    </location>
</feature>
<dbReference type="EMBL" id="JAXIOK010000017">
    <property type="protein sequence ID" value="KAK4750487.1"/>
    <property type="molecule type" value="Genomic_DNA"/>
</dbReference>
<dbReference type="InterPro" id="IPR036961">
    <property type="entry name" value="Kinesin_motor_dom_sf"/>
</dbReference>
<dbReference type="SMART" id="SM00129">
    <property type="entry name" value="KISc"/>
    <property type="match status" value="1"/>
</dbReference>
<evidence type="ECO:0000256" key="6">
    <source>
        <dbReference type="ARBA" id="ARBA00023175"/>
    </source>
</evidence>
<dbReference type="Pfam" id="PF00307">
    <property type="entry name" value="CH"/>
    <property type="match status" value="1"/>
</dbReference>